<evidence type="ECO:0000313" key="10">
    <source>
        <dbReference type="EMBL" id="WOF12076.1"/>
    </source>
</evidence>
<dbReference type="GO" id="GO:0009279">
    <property type="term" value="C:cell outer membrane"/>
    <property type="evidence" value="ECO:0007669"/>
    <property type="project" value="UniProtKB-SubCell"/>
</dbReference>
<dbReference type="SUPFAM" id="SSF56935">
    <property type="entry name" value="Porins"/>
    <property type="match status" value="1"/>
</dbReference>
<dbReference type="InterPro" id="IPR012910">
    <property type="entry name" value="Plug_dom"/>
</dbReference>
<evidence type="ECO:0000313" key="12">
    <source>
        <dbReference type="Proteomes" id="UP001302374"/>
    </source>
</evidence>
<feature type="domain" description="Secretin/TonB short N-terminal" evidence="8">
    <location>
        <begin position="70"/>
        <end position="121"/>
    </location>
</feature>
<dbReference type="InterPro" id="IPR008969">
    <property type="entry name" value="CarboxyPept-like_regulatory"/>
</dbReference>
<keyword evidence="3 7" id="KW-1134">Transmembrane beta strand</keyword>
<evidence type="ECO:0000256" key="4">
    <source>
        <dbReference type="ARBA" id="ARBA00022692"/>
    </source>
</evidence>
<keyword evidence="6 7" id="KW-0998">Cell outer membrane</keyword>
<gene>
    <name evidence="10" type="ORF">F1644_07250</name>
    <name evidence="9" type="ORF">GGR15_004277</name>
</gene>
<keyword evidence="4 7" id="KW-0812">Transmembrane</keyword>
<dbReference type="PROSITE" id="PS52016">
    <property type="entry name" value="TONB_DEPENDENT_REC_3"/>
    <property type="match status" value="1"/>
</dbReference>
<keyword evidence="5 7" id="KW-0472">Membrane</keyword>
<comment type="similarity">
    <text evidence="7">Belongs to the TonB-dependent receptor family.</text>
</comment>
<evidence type="ECO:0000256" key="5">
    <source>
        <dbReference type="ARBA" id="ARBA00023136"/>
    </source>
</evidence>
<dbReference type="SMART" id="SM00965">
    <property type="entry name" value="STN"/>
    <property type="match status" value="1"/>
</dbReference>
<evidence type="ECO:0000313" key="9">
    <source>
        <dbReference type="EMBL" id="NJC20621.1"/>
    </source>
</evidence>
<evidence type="ECO:0000256" key="6">
    <source>
        <dbReference type="ARBA" id="ARBA00023237"/>
    </source>
</evidence>
<dbReference type="EMBL" id="JAATLI010000020">
    <property type="protein sequence ID" value="NJC20621.1"/>
    <property type="molecule type" value="Genomic_DNA"/>
</dbReference>
<dbReference type="InterPro" id="IPR037066">
    <property type="entry name" value="Plug_dom_sf"/>
</dbReference>
<dbReference type="InterPro" id="IPR023997">
    <property type="entry name" value="TonB-dep_OMP_SusC/RagA_CS"/>
</dbReference>
<dbReference type="Gene3D" id="2.170.130.10">
    <property type="entry name" value="TonB-dependent receptor, plug domain"/>
    <property type="match status" value="1"/>
</dbReference>
<dbReference type="AlphaFoldDB" id="A0A7X6BLZ1"/>
<evidence type="ECO:0000259" key="8">
    <source>
        <dbReference type="SMART" id="SM00965"/>
    </source>
</evidence>
<dbReference type="RefSeq" id="WP_118305579.1">
    <property type="nucleotide sequence ID" value="NZ_BMPA01000019.1"/>
</dbReference>
<comment type="subcellular location">
    <subcellularLocation>
        <location evidence="1 7">Cell outer membrane</location>
        <topology evidence="1 7">Multi-pass membrane protein</topology>
    </subcellularLocation>
</comment>
<dbReference type="GeneID" id="86891079"/>
<reference evidence="10 12" key="1">
    <citation type="submission" date="2019-09" db="EMBL/GenBank/DDBJ databases">
        <title>Butyricimonas paravirosa DSM 105722 (=214-4 = JCM 18677 = CCUG 65563).</title>
        <authorList>
            <person name="Le Roy T."/>
            <person name="Cani P.D."/>
        </authorList>
    </citation>
    <scope>NUCLEOTIDE SEQUENCE [LARGE SCALE GENOMIC DNA]</scope>
    <source>
        <strain evidence="10 12">DSM 105722</strain>
    </source>
</reference>
<dbReference type="NCBIfam" id="TIGR04056">
    <property type="entry name" value="OMP_RagA_SusC"/>
    <property type="match status" value="1"/>
</dbReference>
<dbReference type="Pfam" id="PF07715">
    <property type="entry name" value="Plug"/>
    <property type="match status" value="1"/>
</dbReference>
<dbReference type="InterPro" id="IPR036942">
    <property type="entry name" value="Beta-barrel_TonB_sf"/>
</dbReference>
<reference evidence="9 11" key="2">
    <citation type="submission" date="2020-03" db="EMBL/GenBank/DDBJ databases">
        <title>Genomic Encyclopedia of Type Strains, Phase IV (KMG-IV): sequencing the most valuable type-strain genomes for metagenomic binning, comparative biology and taxonomic classification.</title>
        <authorList>
            <person name="Goeker M."/>
        </authorList>
    </citation>
    <scope>NUCLEOTIDE SEQUENCE [LARGE SCALE GENOMIC DNA]</scope>
    <source>
        <strain evidence="9 11">DSM 105722</strain>
    </source>
</reference>
<name>A0A7X6BLZ1_9BACT</name>
<evidence type="ECO:0000256" key="2">
    <source>
        <dbReference type="ARBA" id="ARBA00022448"/>
    </source>
</evidence>
<dbReference type="Proteomes" id="UP000576368">
    <property type="component" value="Unassembled WGS sequence"/>
</dbReference>
<dbReference type="Gene3D" id="2.60.40.1120">
    <property type="entry name" value="Carboxypeptidase-like, regulatory domain"/>
    <property type="match status" value="1"/>
</dbReference>
<proteinExistence type="inferred from homology"/>
<dbReference type="EMBL" id="CP043839">
    <property type="protein sequence ID" value="WOF12076.1"/>
    <property type="molecule type" value="Genomic_DNA"/>
</dbReference>
<accession>A0A7X6BLZ1</accession>
<dbReference type="InterPro" id="IPR011662">
    <property type="entry name" value="Secretin/TonB_short_N"/>
</dbReference>
<dbReference type="Pfam" id="PF07660">
    <property type="entry name" value="STN"/>
    <property type="match status" value="1"/>
</dbReference>
<sequence length="1141" mass="128443">MKKFLKDKLFRTGKVWSKFWKIMRLQLLIVFVTLFQLHAETGVAQEKVSISFKDALIEDIIKEVEVQSGYVVVYNNTLLKNMARVTVRLNNVNAKDALNEALKGSGLECKLVEDFLVISKKDGKDEEQKATFRKIKGKVMDEKGLTLPGVTVLIKGTTLGVVTDIDGKFSLEVPKMDSTILVFSFVGMVSQEYRLSNDPKNDEKEISIRMKEDVKEMQEVVVTGYANINKESFTGNSVTVKREDLLKVSKTNVLQALQTFDPSFRIQQNNQWGSDPNNVPELYIRGRSGIGVKDLDRKNNLSKSELENNPNLPTFIMDGFEISVEKLYDMDPNRIESITILKDAAASAMYGSRAANGVVVITTVAPVPGKVSVSYSMTGTVTAPDLTDYNLMNAREKLEAEVAAGIYKGENPTAQNKYDVEYNGKLNNIVHGVDTYWLSKPLQTAFNHKHSLYIEGGTNDIRFGLDMLYNNEDGVMKESFRDRMGAGFYIDYRVGSLQVKNYISYNITRSKESPYGTFSDYTSKQPYDMYKDENGNYLKTTQKWHGESDSEVKNPLYEAGLQSFNKTQVDELINNLSANWYVNNYLQIKGQFSLTKKNTKTEDFIDPKSMRNTKVLGSTNSSSGELRTSTGDGFDWDLNAFLAYNRTLGGHNINLNVGINATSTETSTTSAYYRGFPSGTLHSPNYAQEIVEKPTVSQNRTRLFGLLASLNYTYNNIYLLDLSVRTDGSSEFGSDKRFAPFWSGGLGINLHNYEFMKKFGYVDMLKIRGSYGITGKVNFPPYAAQTIYQILSDEWYKTGFGASLMALGNKDLAWEKTKELDLGIDIQLFNGAFQLEFSYYRKKTVDLINDVTIESAAGFTTYMDNLGEIMNKGYEIQFKSDLFRNNDWYVSVFANLAHNKNEILKVSESLKAYNDAVDKDFAESNAFDGSTSKPITKYTEGGSLTSIYAMRSLGIDPATGQEILVNRDGSVTYTWNSSEQVVVGNTEPKAQGTFGFNVNYKNFTLYTTFMYEFGGQQYNQTLVDKVENANLYSSNIDKRVFTSRWKNPGDKAKYKALETGRGSIETTNPTERFVQDYNVVTLNSITLGYDFDQELIKKAHLGMLRLEIGANDLLRISSVKAERGLSYPFARSVNFSIKATF</sequence>
<dbReference type="SUPFAM" id="SSF49464">
    <property type="entry name" value="Carboxypeptidase regulatory domain-like"/>
    <property type="match status" value="1"/>
</dbReference>
<evidence type="ECO:0000256" key="3">
    <source>
        <dbReference type="ARBA" id="ARBA00022452"/>
    </source>
</evidence>
<dbReference type="InterPro" id="IPR039426">
    <property type="entry name" value="TonB-dep_rcpt-like"/>
</dbReference>
<evidence type="ECO:0000313" key="11">
    <source>
        <dbReference type="Proteomes" id="UP000576368"/>
    </source>
</evidence>
<keyword evidence="2 7" id="KW-0813">Transport</keyword>
<keyword evidence="12" id="KW-1185">Reference proteome</keyword>
<dbReference type="Proteomes" id="UP001302374">
    <property type="component" value="Chromosome"/>
</dbReference>
<evidence type="ECO:0000256" key="7">
    <source>
        <dbReference type="PROSITE-ProRule" id="PRU01360"/>
    </source>
</evidence>
<dbReference type="Pfam" id="PF13715">
    <property type="entry name" value="CarbopepD_reg_2"/>
    <property type="match status" value="1"/>
</dbReference>
<protein>
    <submittedName>
        <fullName evidence="10">SusC/RagA family TonB-linked outer membrane protein</fullName>
    </submittedName>
    <submittedName>
        <fullName evidence="9">TonB-linked SusC/RagA family outer membrane protein</fullName>
    </submittedName>
</protein>
<dbReference type="NCBIfam" id="TIGR04057">
    <property type="entry name" value="SusC_RagA_signa"/>
    <property type="match status" value="1"/>
</dbReference>
<organism evidence="9 11">
    <name type="scientific">Butyricimonas paravirosa</name>
    <dbReference type="NCBI Taxonomy" id="1472417"/>
    <lineage>
        <taxon>Bacteria</taxon>
        <taxon>Pseudomonadati</taxon>
        <taxon>Bacteroidota</taxon>
        <taxon>Bacteroidia</taxon>
        <taxon>Bacteroidales</taxon>
        <taxon>Odoribacteraceae</taxon>
        <taxon>Butyricimonas</taxon>
    </lineage>
</organism>
<evidence type="ECO:0000256" key="1">
    <source>
        <dbReference type="ARBA" id="ARBA00004571"/>
    </source>
</evidence>
<dbReference type="Gene3D" id="2.40.170.20">
    <property type="entry name" value="TonB-dependent receptor, beta-barrel domain"/>
    <property type="match status" value="1"/>
</dbReference>
<dbReference type="InterPro" id="IPR023996">
    <property type="entry name" value="TonB-dep_OMP_SusC/RagA"/>
</dbReference>